<dbReference type="EMBL" id="JAVFWL010000004">
    <property type="protein sequence ID" value="KAK6752197.1"/>
    <property type="molecule type" value="Genomic_DNA"/>
</dbReference>
<keyword evidence="2" id="KW-1185">Reference proteome</keyword>
<name>A0ABR1DP26_NECAM</name>
<protein>
    <submittedName>
        <fullName evidence="1">Uncharacterized protein</fullName>
    </submittedName>
</protein>
<organism evidence="1 2">
    <name type="scientific">Necator americanus</name>
    <name type="common">Human hookworm</name>
    <dbReference type="NCBI Taxonomy" id="51031"/>
    <lineage>
        <taxon>Eukaryota</taxon>
        <taxon>Metazoa</taxon>
        <taxon>Ecdysozoa</taxon>
        <taxon>Nematoda</taxon>
        <taxon>Chromadorea</taxon>
        <taxon>Rhabditida</taxon>
        <taxon>Rhabditina</taxon>
        <taxon>Rhabditomorpha</taxon>
        <taxon>Strongyloidea</taxon>
        <taxon>Ancylostomatidae</taxon>
        <taxon>Bunostominae</taxon>
        <taxon>Necator</taxon>
    </lineage>
</organism>
<evidence type="ECO:0000313" key="1">
    <source>
        <dbReference type="EMBL" id="KAK6752197.1"/>
    </source>
</evidence>
<sequence>MSSTLLFLRNKIDLFLDRIVTCDEKLILYDNRSRPAQWMDKDEASKYFPKPKVHPMKTMVTVVYRCNPSQLHET</sequence>
<dbReference type="InterPro" id="IPR052709">
    <property type="entry name" value="Transposase-MT_Hybrid"/>
</dbReference>
<comment type="caution">
    <text evidence="1">The sequence shown here is derived from an EMBL/GenBank/DDBJ whole genome shotgun (WGS) entry which is preliminary data.</text>
</comment>
<accession>A0ABR1DP26</accession>
<dbReference type="InterPro" id="IPR036397">
    <property type="entry name" value="RNaseH_sf"/>
</dbReference>
<dbReference type="Gene3D" id="3.30.420.10">
    <property type="entry name" value="Ribonuclease H-like superfamily/Ribonuclease H"/>
    <property type="match status" value="1"/>
</dbReference>
<dbReference type="Pfam" id="PF01359">
    <property type="entry name" value="Transposase_1"/>
    <property type="match status" value="1"/>
</dbReference>
<reference evidence="1 2" key="1">
    <citation type="submission" date="2023-08" db="EMBL/GenBank/DDBJ databases">
        <title>A Necator americanus chromosomal reference genome.</title>
        <authorList>
            <person name="Ilik V."/>
            <person name="Petrzelkova K.J."/>
            <person name="Pardy F."/>
            <person name="Fuh T."/>
            <person name="Niatou-Singa F.S."/>
            <person name="Gouil Q."/>
            <person name="Baker L."/>
            <person name="Ritchie M.E."/>
            <person name="Jex A.R."/>
            <person name="Gazzola D."/>
            <person name="Li H."/>
            <person name="Toshio Fujiwara R."/>
            <person name="Zhan B."/>
            <person name="Aroian R.V."/>
            <person name="Pafco B."/>
            <person name="Schwarz E.M."/>
        </authorList>
    </citation>
    <scope>NUCLEOTIDE SEQUENCE [LARGE SCALE GENOMIC DNA]</scope>
    <source>
        <strain evidence="1 2">Aroian</strain>
        <tissue evidence="1">Whole animal</tissue>
    </source>
</reference>
<evidence type="ECO:0000313" key="2">
    <source>
        <dbReference type="Proteomes" id="UP001303046"/>
    </source>
</evidence>
<gene>
    <name evidence="1" type="primary">Necator_chrIV.g16848</name>
    <name evidence="1" type="ORF">RB195_003550</name>
</gene>
<proteinExistence type="predicted"/>
<dbReference type="PANTHER" id="PTHR46060:SF2">
    <property type="entry name" value="HISTONE-LYSINE N-METHYLTRANSFERASE SETMAR"/>
    <property type="match status" value="1"/>
</dbReference>
<dbReference type="PANTHER" id="PTHR46060">
    <property type="entry name" value="MARINER MOS1 TRANSPOSASE-LIKE PROTEIN"/>
    <property type="match status" value="1"/>
</dbReference>
<dbReference type="Proteomes" id="UP001303046">
    <property type="component" value="Unassembled WGS sequence"/>
</dbReference>
<dbReference type="InterPro" id="IPR001888">
    <property type="entry name" value="Transposase_1"/>
</dbReference>